<dbReference type="Pfam" id="PF00926">
    <property type="entry name" value="DHBP_synthase"/>
    <property type="match status" value="1"/>
</dbReference>
<feature type="binding site" evidence="5">
    <location>
        <position position="27"/>
    </location>
    <ligand>
        <name>Mg(2+)</name>
        <dbReference type="ChEBI" id="CHEBI:18420"/>
        <label>2</label>
    </ligand>
</feature>
<proteinExistence type="inferred from homology"/>
<dbReference type="RefSeq" id="WP_301139349.1">
    <property type="nucleotide sequence ID" value="NZ_JAUHTQ010000015.1"/>
</dbReference>
<dbReference type="InterPro" id="IPR017945">
    <property type="entry name" value="DHBP_synth_RibB-like_a/b_dom"/>
</dbReference>
<evidence type="ECO:0000313" key="7">
    <source>
        <dbReference type="EMBL" id="MDN4495027.1"/>
    </source>
</evidence>
<dbReference type="InterPro" id="IPR000422">
    <property type="entry name" value="DHBP_synthase_RibB"/>
</dbReference>
<feature type="binding site" evidence="5">
    <location>
        <position position="27"/>
    </location>
    <ligand>
        <name>Mg(2+)</name>
        <dbReference type="ChEBI" id="CHEBI:18420"/>
        <label>1</label>
    </ligand>
</feature>
<name>A0ABT8GUD2_9BACL</name>
<keyword evidence="4 5" id="KW-0479">Metal-binding</keyword>
<evidence type="ECO:0000256" key="3">
    <source>
        <dbReference type="ARBA" id="ARBA00022619"/>
    </source>
</evidence>
<keyword evidence="3 5" id="KW-0686">Riboflavin biosynthesis</keyword>
<dbReference type="Proteomes" id="UP001172743">
    <property type="component" value="Unassembled WGS sequence"/>
</dbReference>
<comment type="similarity">
    <text evidence="5 6">Belongs to the DHBP synthase family.</text>
</comment>
<dbReference type="PANTHER" id="PTHR21327:SF18">
    <property type="entry name" value="3,4-DIHYDROXY-2-BUTANONE 4-PHOSPHATE SYNTHASE"/>
    <property type="match status" value="1"/>
</dbReference>
<feature type="site" description="Essential for catalytic activity" evidence="5">
    <location>
        <position position="124"/>
    </location>
</feature>
<dbReference type="SUPFAM" id="SSF55821">
    <property type="entry name" value="YrdC/RibB"/>
    <property type="match status" value="1"/>
</dbReference>
<feature type="binding site" evidence="5">
    <location>
        <position position="31"/>
    </location>
    <ligand>
        <name>D-ribulose 5-phosphate</name>
        <dbReference type="ChEBI" id="CHEBI:58121"/>
    </ligand>
</feature>
<comment type="pathway">
    <text evidence="2 5 6">Cofactor biosynthesis; riboflavin biosynthesis; 2-hydroxy-3-oxobutyl phosphate from D-ribulose 5-phosphate: step 1/1.</text>
</comment>
<organism evidence="7 8">
    <name type="scientific">Ureibacillus aquaedulcis</name>
    <dbReference type="NCBI Taxonomy" id="3058421"/>
    <lineage>
        <taxon>Bacteria</taxon>
        <taxon>Bacillati</taxon>
        <taxon>Bacillota</taxon>
        <taxon>Bacilli</taxon>
        <taxon>Bacillales</taxon>
        <taxon>Caryophanaceae</taxon>
        <taxon>Ureibacillus</taxon>
    </lineage>
</organism>
<evidence type="ECO:0000313" key="8">
    <source>
        <dbReference type="Proteomes" id="UP001172743"/>
    </source>
</evidence>
<protein>
    <recommendedName>
        <fullName evidence="5 6">3,4-dihydroxy-2-butanone 4-phosphate synthase</fullName>
        <shortName evidence="5 6">DHBP synthase</shortName>
        <ecNumber evidence="5 6">4.1.99.12</ecNumber>
    </recommendedName>
</protein>
<keyword evidence="8" id="KW-1185">Reference proteome</keyword>
<reference evidence="7" key="1">
    <citation type="submission" date="2023-07" db="EMBL/GenBank/DDBJ databases">
        <title>Ureibacillus sp. isolated from freshwater well.</title>
        <authorList>
            <person name="Kirdat K."/>
            <person name="Bhatt A."/>
            <person name="Teware R."/>
            <person name="Bhavsar Y."/>
            <person name="Yadav A."/>
        </authorList>
    </citation>
    <scope>NUCLEOTIDE SEQUENCE</scope>
    <source>
        <strain evidence="7">BA0131</strain>
    </source>
</reference>
<evidence type="ECO:0000256" key="6">
    <source>
        <dbReference type="RuleBase" id="RU003843"/>
    </source>
</evidence>
<comment type="subunit">
    <text evidence="5 6">Homodimer.</text>
</comment>
<evidence type="ECO:0000256" key="4">
    <source>
        <dbReference type="ARBA" id="ARBA00022723"/>
    </source>
</evidence>
<evidence type="ECO:0000256" key="1">
    <source>
        <dbReference type="ARBA" id="ARBA00002284"/>
    </source>
</evidence>
<keyword evidence="5 6" id="KW-0464">Manganese</keyword>
<keyword evidence="5 6" id="KW-0456">Lyase</keyword>
<dbReference type="PANTHER" id="PTHR21327">
    <property type="entry name" value="GTP CYCLOHYDROLASE II-RELATED"/>
    <property type="match status" value="1"/>
</dbReference>
<evidence type="ECO:0000256" key="2">
    <source>
        <dbReference type="ARBA" id="ARBA00004904"/>
    </source>
</evidence>
<dbReference type="NCBIfam" id="TIGR00506">
    <property type="entry name" value="ribB"/>
    <property type="match status" value="1"/>
</dbReference>
<feature type="binding site" evidence="5">
    <location>
        <position position="141"/>
    </location>
    <ligand>
        <name>Mg(2+)</name>
        <dbReference type="ChEBI" id="CHEBI:18420"/>
        <label>2</label>
    </ligand>
</feature>
<comment type="caution">
    <text evidence="7">The sequence shown here is derived from an EMBL/GenBank/DDBJ whole genome shotgun (WGS) entry which is preliminary data.</text>
</comment>
<dbReference type="Gene3D" id="3.90.870.10">
    <property type="entry name" value="DHBP synthase"/>
    <property type="match status" value="1"/>
</dbReference>
<gene>
    <name evidence="5 7" type="primary">ribB</name>
    <name evidence="7" type="ORF">QYB95_15850</name>
</gene>
<comment type="function">
    <text evidence="1 5 6">Catalyzes the conversion of D-ribulose 5-phosphate to formate and 3,4-dihydroxy-2-butanone 4-phosphate.</text>
</comment>
<keyword evidence="5 6" id="KW-0460">Magnesium</keyword>
<feature type="binding site" evidence="5">
    <location>
        <begin position="26"/>
        <end position="27"/>
    </location>
    <ligand>
        <name>D-ribulose 5-phosphate</name>
        <dbReference type="ChEBI" id="CHEBI:58121"/>
    </ligand>
</feature>
<comment type="cofactor">
    <cofactor evidence="5 6">
        <name>Mg(2+)</name>
        <dbReference type="ChEBI" id="CHEBI:18420"/>
    </cofactor>
    <cofactor evidence="5 6">
        <name>Mn(2+)</name>
        <dbReference type="ChEBI" id="CHEBI:29035"/>
    </cofactor>
    <text evidence="5 6">Binds 2 divalent metal cations per subunit. Magnesium or manganese.</text>
</comment>
<feature type="binding site" evidence="5">
    <location>
        <begin position="138"/>
        <end position="142"/>
    </location>
    <ligand>
        <name>D-ribulose 5-phosphate</name>
        <dbReference type="ChEBI" id="CHEBI:58121"/>
    </ligand>
</feature>
<dbReference type="HAMAP" id="MF_00180">
    <property type="entry name" value="RibB"/>
    <property type="match status" value="1"/>
</dbReference>
<accession>A0ABT8GUD2</accession>
<feature type="site" description="Essential for catalytic activity" evidence="5">
    <location>
        <position position="162"/>
    </location>
</feature>
<comment type="catalytic activity">
    <reaction evidence="5 6">
        <text>D-ribulose 5-phosphate = (2S)-2-hydroxy-3-oxobutyl phosphate + formate + H(+)</text>
        <dbReference type="Rhea" id="RHEA:18457"/>
        <dbReference type="ChEBI" id="CHEBI:15378"/>
        <dbReference type="ChEBI" id="CHEBI:15740"/>
        <dbReference type="ChEBI" id="CHEBI:58121"/>
        <dbReference type="ChEBI" id="CHEBI:58830"/>
        <dbReference type="EC" id="4.1.99.12"/>
    </reaction>
</comment>
<dbReference type="EC" id="4.1.99.12" evidence="5 6"/>
<evidence type="ECO:0000256" key="5">
    <source>
        <dbReference type="HAMAP-Rule" id="MF_00180"/>
    </source>
</evidence>
<dbReference type="GO" id="GO:0008686">
    <property type="term" value="F:3,4-dihydroxy-2-butanone-4-phosphate synthase activity"/>
    <property type="evidence" value="ECO:0007669"/>
    <property type="project" value="UniProtKB-EC"/>
</dbReference>
<sequence length="208" mass="22746">MLNTIEEALHDLKAGKIVIVVDDENRENEGDLVVLAEFANPENINFMATFGRGLICTPIEEGLAKKLALPSMVENNTDNHQTAFTVSVDHIDTTTGISAYERSYTILQMIDENAAPNHFRRPGHVFPLVAKANGVLERRGHTEAAVDLAKACGSYPAGVICEIMGDDGNMLRLDGLNDFAAQHSLKIISIEDLVSYREKHASSILISE</sequence>
<dbReference type="EMBL" id="JAUHTQ010000015">
    <property type="protein sequence ID" value="MDN4495027.1"/>
    <property type="molecule type" value="Genomic_DNA"/>
</dbReference>